<comment type="caution">
    <text evidence="13">The sequence shown here is derived from an EMBL/GenBank/DDBJ whole genome shotgun (WGS) entry which is preliminary data.</text>
</comment>
<evidence type="ECO:0000256" key="9">
    <source>
        <dbReference type="ARBA" id="ARBA00023239"/>
    </source>
</evidence>
<dbReference type="EC" id="4.2.1.2" evidence="10"/>
<dbReference type="NCBIfam" id="NF011920">
    <property type="entry name" value="PRK15391.1"/>
    <property type="match status" value="1"/>
</dbReference>
<evidence type="ECO:0000313" key="16">
    <source>
        <dbReference type="Proteomes" id="UP001165569"/>
    </source>
</evidence>
<dbReference type="PANTHER" id="PTHR30389:SF18">
    <property type="entry name" value="FUMARATE HYDRATASE CLASS I, ANAEROBIC"/>
    <property type="match status" value="1"/>
</dbReference>
<organism evidence="13 16">
    <name type="scientific">Brenneria izbisi</name>
    <dbReference type="NCBI Taxonomy" id="2939450"/>
    <lineage>
        <taxon>Bacteria</taxon>
        <taxon>Pseudomonadati</taxon>
        <taxon>Pseudomonadota</taxon>
        <taxon>Gammaproteobacteria</taxon>
        <taxon>Enterobacterales</taxon>
        <taxon>Pectobacteriaceae</taxon>
        <taxon>Brenneria</taxon>
    </lineage>
</organism>
<comment type="similarity">
    <text evidence="3 10">Belongs to the class-I fumarase family.</text>
</comment>
<evidence type="ECO:0000256" key="5">
    <source>
        <dbReference type="ARBA" id="ARBA00022485"/>
    </source>
</evidence>
<dbReference type="PROSITE" id="PS00163">
    <property type="entry name" value="FUMARATE_LYASES"/>
    <property type="match status" value="1"/>
</dbReference>
<dbReference type="InterPro" id="IPR020557">
    <property type="entry name" value="Fumarate_lyase_CS"/>
</dbReference>
<feature type="domain" description="Fe-S hydro-lyase tartrate dehydratase beta-type catalytic" evidence="12">
    <location>
        <begin position="332"/>
        <end position="536"/>
    </location>
</feature>
<dbReference type="Gene3D" id="3.20.130.10">
    <property type="entry name" value="Fe-S hydro-lyase, tartrate dehydratase beta-type, catalytic domain"/>
    <property type="match status" value="1"/>
</dbReference>
<dbReference type="Pfam" id="PF05681">
    <property type="entry name" value="Fumerase"/>
    <property type="match status" value="1"/>
</dbReference>
<comment type="function">
    <text evidence="10">Catalyzes the reversible hydration of fumarate to (S)-malate.</text>
</comment>
<evidence type="ECO:0000256" key="2">
    <source>
        <dbReference type="ARBA" id="ARBA00001966"/>
    </source>
</evidence>
<dbReference type="GO" id="GO:0006099">
    <property type="term" value="P:tricarboxylic acid cycle"/>
    <property type="evidence" value="ECO:0007669"/>
    <property type="project" value="UniProtKB-ARBA"/>
</dbReference>
<dbReference type="PIRSF" id="PIRSF001394">
    <property type="entry name" value="Fe_dep_fumar_hy"/>
    <property type="match status" value="1"/>
</dbReference>
<evidence type="ECO:0000313" key="14">
    <source>
        <dbReference type="EMBL" id="MCV9882223.1"/>
    </source>
</evidence>
<comment type="catalytic activity">
    <reaction evidence="1 10">
        <text>(S)-malate = fumarate + H2O</text>
        <dbReference type="Rhea" id="RHEA:12460"/>
        <dbReference type="ChEBI" id="CHEBI:15377"/>
        <dbReference type="ChEBI" id="CHEBI:15589"/>
        <dbReference type="ChEBI" id="CHEBI:29806"/>
        <dbReference type="EC" id="4.2.1.2"/>
    </reaction>
</comment>
<dbReference type="EMBL" id="JAMPJU010000004">
    <property type="protein sequence ID" value="MCV9882223.1"/>
    <property type="molecule type" value="Genomic_DNA"/>
</dbReference>
<dbReference type="InterPro" id="IPR051208">
    <property type="entry name" value="Class-I_Fumarase/Tartrate_DH"/>
</dbReference>
<proteinExistence type="inferred from homology"/>
<dbReference type="Proteomes" id="UP001165569">
    <property type="component" value="Unassembled WGS sequence"/>
</dbReference>
<evidence type="ECO:0000259" key="12">
    <source>
        <dbReference type="Pfam" id="PF05683"/>
    </source>
</evidence>
<comment type="cofactor">
    <cofactor evidence="2 10">
        <name>[4Fe-4S] cluster</name>
        <dbReference type="ChEBI" id="CHEBI:49883"/>
    </cofactor>
</comment>
<dbReference type="EMBL" id="JAMPJT010000004">
    <property type="protein sequence ID" value="MCV9878594.1"/>
    <property type="molecule type" value="Genomic_DNA"/>
</dbReference>
<dbReference type="GO" id="GO:0046872">
    <property type="term" value="F:metal ion binding"/>
    <property type="evidence" value="ECO:0007669"/>
    <property type="project" value="UniProtKB-UniRule"/>
</dbReference>
<gene>
    <name evidence="13" type="primary">fumA</name>
    <name evidence="13" type="ORF">NC803_06980</name>
    <name evidence="14" type="ORF">NC856_08055</name>
</gene>
<keyword evidence="8 10" id="KW-0411">Iron-sulfur</keyword>
<evidence type="ECO:0000256" key="7">
    <source>
        <dbReference type="ARBA" id="ARBA00023004"/>
    </source>
</evidence>
<evidence type="ECO:0000256" key="4">
    <source>
        <dbReference type="ARBA" id="ARBA00011738"/>
    </source>
</evidence>
<dbReference type="Pfam" id="PF05683">
    <property type="entry name" value="Fumerase_C"/>
    <property type="match status" value="1"/>
</dbReference>
<dbReference type="PANTHER" id="PTHR30389">
    <property type="entry name" value="FUMARATE HYDRATASE-RELATED"/>
    <property type="match status" value="1"/>
</dbReference>
<evidence type="ECO:0000256" key="6">
    <source>
        <dbReference type="ARBA" id="ARBA00022723"/>
    </source>
</evidence>
<dbReference type="FunFam" id="3.20.130.10:FF:000001">
    <property type="entry name" value="Fumarate hydratase class I"/>
    <property type="match status" value="1"/>
</dbReference>
<keyword evidence="9 10" id="KW-0456">Lyase</keyword>
<protein>
    <recommendedName>
        <fullName evidence="10">Fumarate hydratase class I</fullName>
        <ecNumber evidence="10">4.2.1.2</ecNumber>
    </recommendedName>
</protein>
<keyword evidence="6 10" id="KW-0479">Metal-binding</keyword>
<name>A0AA41Y0T1_9GAMM</name>
<reference evidence="13" key="1">
    <citation type="submission" date="2022-04" db="EMBL/GenBank/DDBJ databases">
        <title>Brenneria sp. isolated from walnut trees in Serbia.</title>
        <authorList>
            <person name="Gasic K."/>
            <person name="Zlatkovic N."/>
            <person name="Kuzmanovic N."/>
        </authorList>
    </citation>
    <scope>NUCLEOTIDE SEQUENCE</scope>
    <source>
        <strain evidence="14">KBI 423</strain>
        <strain evidence="13">KBI 447</strain>
    </source>
</reference>
<dbReference type="InterPro" id="IPR011167">
    <property type="entry name" value="Fe_dep_fumarate_hydratase"/>
</dbReference>
<accession>A0AA41Y0T1</accession>
<dbReference type="AlphaFoldDB" id="A0AA41Y0T1"/>
<evidence type="ECO:0000259" key="11">
    <source>
        <dbReference type="Pfam" id="PF05681"/>
    </source>
</evidence>
<sequence>MSNKPFHYQEPFPLGQDDTEYRLLSSDFVSVTQFEGQDILKIEPEALTILAQQAFHDASFMLRPSHQQQVADILHDPEASENDKYVALQFLRNSEIAAKGILPTCQDTGTAIIVGKKGQRVWTGGNDAEALSRGVYNTFIEDNLRYSQNAALDMYQEVNTGTNLPAQIDLYTTEGEDYKFLFVSKGGGSANKTYLYQETKALLTPGKLKSFLIEKMRSLGTAACPPYHIAFVIGGTSAESTLKTVKLASTRYYDELPTEGNEHGQAFRDVALEQEILQAARDLGLGAQFGGKYFAHDVRIIRLPRHGASCPVGMGVSCSADRNIKGKINRKGIWLEQLEQNPGKYIPEHLRQAGEGDAVKIDLNRPMAEILKTLSQYPVSTRLSLTGTIIVGRDIAHAKLKERLDNGEGLPQYIKDHPIYYAGPAKTPAGYASGSLGPTTAGRMDSYVDLLQANGGSMIMLAKGNRSQQVTDACKKHGGFYLGSIGGPAAILAQNSIKSLTCVEYPELGMEAIWKIEVEDFPAFILVDDKGNDFFQIIQNSKCTKCA</sequence>
<comment type="subunit">
    <text evidence="4 10">Homodimer.</text>
</comment>
<dbReference type="NCBIfam" id="NF011919">
    <property type="entry name" value="PRK15390.1"/>
    <property type="match status" value="1"/>
</dbReference>
<evidence type="ECO:0000256" key="8">
    <source>
        <dbReference type="ARBA" id="ARBA00023014"/>
    </source>
</evidence>
<dbReference type="GO" id="GO:0042803">
    <property type="term" value="F:protein homodimerization activity"/>
    <property type="evidence" value="ECO:0007669"/>
    <property type="project" value="UniProtKB-ARBA"/>
</dbReference>
<evidence type="ECO:0000256" key="1">
    <source>
        <dbReference type="ARBA" id="ARBA00000929"/>
    </source>
</evidence>
<keyword evidence="15" id="KW-1185">Reference proteome</keyword>
<dbReference type="NCBIfam" id="TIGR00723">
    <property type="entry name" value="ttdB_fumA_fumB"/>
    <property type="match status" value="1"/>
</dbReference>
<dbReference type="GO" id="GO:0004333">
    <property type="term" value="F:fumarate hydratase activity"/>
    <property type="evidence" value="ECO:0007669"/>
    <property type="project" value="UniProtKB-UniRule"/>
</dbReference>
<evidence type="ECO:0000313" key="13">
    <source>
        <dbReference type="EMBL" id="MCV9878594.1"/>
    </source>
</evidence>
<dbReference type="InterPro" id="IPR004646">
    <property type="entry name" value="Fe-S_hydro-lyase_TtdA-typ_cat"/>
</dbReference>
<evidence type="ECO:0000256" key="3">
    <source>
        <dbReference type="ARBA" id="ARBA00008876"/>
    </source>
</evidence>
<dbReference type="Proteomes" id="UP001165568">
    <property type="component" value="Unassembled WGS sequence"/>
</dbReference>
<keyword evidence="5 10" id="KW-0004">4Fe-4S</keyword>
<dbReference type="NCBIfam" id="TIGR00722">
    <property type="entry name" value="ttdA_fumA_fumB"/>
    <property type="match status" value="1"/>
</dbReference>
<dbReference type="GO" id="GO:0051539">
    <property type="term" value="F:4 iron, 4 sulfur cluster binding"/>
    <property type="evidence" value="ECO:0007669"/>
    <property type="project" value="UniProtKB-UniRule"/>
</dbReference>
<feature type="domain" description="Fe-S hydro-lyase tartrate dehydratase alpha-type catalytic" evidence="11">
    <location>
        <begin position="51"/>
        <end position="325"/>
    </location>
</feature>
<keyword evidence="7 10" id="KW-0408">Iron</keyword>
<dbReference type="InterPro" id="IPR036660">
    <property type="entry name" value="Fe-S_hydroAse_TtdB_cat_sf"/>
</dbReference>
<evidence type="ECO:0000256" key="10">
    <source>
        <dbReference type="PIRNR" id="PIRNR001394"/>
    </source>
</evidence>
<dbReference type="RefSeq" id="WP_264089908.1">
    <property type="nucleotide sequence ID" value="NZ_JAMPJT010000004.1"/>
</dbReference>
<dbReference type="SUPFAM" id="SSF117457">
    <property type="entry name" value="FumA C-terminal domain-like"/>
    <property type="match status" value="1"/>
</dbReference>
<evidence type="ECO:0000313" key="15">
    <source>
        <dbReference type="Proteomes" id="UP001165568"/>
    </source>
</evidence>
<dbReference type="InterPro" id="IPR004647">
    <property type="entry name" value="Fe-S_hydro-lyase_TtdB-typ_cat"/>
</dbReference>